<keyword evidence="2" id="KW-1185">Reference proteome</keyword>
<dbReference type="AlphaFoldDB" id="D7C3H6"/>
<proteinExistence type="predicted"/>
<reference evidence="1 2" key="1">
    <citation type="journal article" date="2010" name="J. Bacteriol.">
        <title>Genome sequence of the milbemycin-producing bacterium Streptomyces bingchenggensis.</title>
        <authorList>
            <person name="Wang X.J."/>
            <person name="Yan Y.J."/>
            <person name="Zhang B."/>
            <person name="An J."/>
            <person name="Wang J.J."/>
            <person name="Tian J."/>
            <person name="Jiang L."/>
            <person name="Chen Y.H."/>
            <person name="Huang S.X."/>
            <person name="Yin M."/>
            <person name="Zhang J."/>
            <person name="Gao A.L."/>
            <person name="Liu C.X."/>
            <person name="Zhu Z.X."/>
            <person name="Xiang W.S."/>
        </authorList>
    </citation>
    <scope>NUCLEOTIDE SEQUENCE [LARGE SCALE GENOMIC DNA]</scope>
    <source>
        <strain evidence="1 2">BCW-1</strain>
    </source>
</reference>
<dbReference type="RefSeq" id="WP_014179651.1">
    <property type="nucleotide sequence ID" value="NC_016582.1"/>
</dbReference>
<evidence type="ECO:0000313" key="2">
    <source>
        <dbReference type="Proteomes" id="UP000000377"/>
    </source>
</evidence>
<dbReference type="EMBL" id="CP002047">
    <property type="protein sequence ID" value="ADI10201.1"/>
    <property type="molecule type" value="Genomic_DNA"/>
</dbReference>
<dbReference type="PATRIC" id="fig|749414.3.peg.7283"/>
<dbReference type="Proteomes" id="UP000000377">
    <property type="component" value="Chromosome"/>
</dbReference>
<organism evidence="1 2">
    <name type="scientific">Streptomyces bingchenggensis (strain BCW-1)</name>
    <dbReference type="NCBI Taxonomy" id="749414"/>
    <lineage>
        <taxon>Bacteria</taxon>
        <taxon>Bacillati</taxon>
        <taxon>Actinomycetota</taxon>
        <taxon>Actinomycetes</taxon>
        <taxon>Kitasatosporales</taxon>
        <taxon>Streptomycetaceae</taxon>
        <taxon>Streptomyces</taxon>
    </lineage>
</organism>
<sequence length="103" mass="10068">MAASAQLLLSALSKPVTEPATGIASGPGEPDPFAGVTHPDCGLCGLEGAGSGLHAETPLTSEPAPADIAPLTSEPPLAAELPLTSEPTTASFGAGAGMELMEF</sequence>
<name>D7C3H6_STRBB</name>
<dbReference type="HOGENOM" id="CLU_160738_0_0_11"/>
<dbReference type="KEGG" id="sbh:SBI_07081"/>
<gene>
    <name evidence="1" type="ordered locus">SBI_07081</name>
</gene>
<evidence type="ECO:0000313" key="1">
    <source>
        <dbReference type="EMBL" id="ADI10201.1"/>
    </source>
</evidence>
<dbReference type="STRING" id="749414.SBI_07081"/>
<evidence type="ECO:0008006" key="3">
    <source>
        <dbReference type="Google" id="ProtNLM"/>
    </source>
</evidence>
<protein>
    <recommendedName>
        <fullName evidence="3">Secreted protein</fullName>
    </recommendedName>
</protein>
<accession>D7C3H6</accession>